<keyword evidence="3" id="KW-1185">Reference proteome</keyword>
<protein>
    <submittedName>
        <fullName evidence="2">Uncharacterized protein</fullName>
    </submittedName>
</protein>
<gene>
    <name evidence="2" type="ORF">TALK_10355</name>
</gene>
<comment type="caution">
    <text evidence="2">The sequence shown here is derived from an EMBL/GenBank/DDBJ whole genome shotgun (WGS) entry which is preliminary data.</text>
</comment>
<reference evidence="2 3" key="1">
    <citation type="submission" date="2014-03" db="EMBL/GenBank/DDBJ databases">
        <title>The draft genome sequence of Thalassospira alkalitolerans JCM 18968.</title>
        <authorList>
            <person name="Lai Q."/>
            <person name="Shao Z."/>
        </authorList>
    </citation>
    <scope>NUCLEOTIDE SEQUENCE [LARGE SCALE GENOMIC DNA]</scope>
    <source>
        <strain evidence="2 3">JCM 18968</strain>
    </source>
</reference>
<accession>A0A1Y2LBE8</accession>
<sequence>MTTLKNHASGGIPPNRNNRTSPLDLRMRHIHRPRQFKRLEALRPMTSWLCSQDFTRLEKMRHESPPLDLLLGRLLCTKLADARLLDSAGAPHPYAAFGDNISYSLNDQPPQTALLGIPETQYGDLSNDQDNHHANTNTGSGNQAYLDLRSFIGLTVIGLKPGQRTRLLSADGTVGTLTLHSINRAQFPTIRAVCDLHRPDGSNLIQKDLS</sequence>
<organism evidence="2 3">
    <name type="scientific">Thalassospira alkalitolerans</name>
    <dbReference type="NCBI Taxonomy" id="1293890"/>
    <lineage>
        <taxon>Bacteria</taxon>
        <taxon>Pseudomonadati</taxon>
        <taxon>Pseudomonadota</taxon>
        <taxon>Alphaproteobacteria</taxon>
        <taxon>Rhodospirillales</taxon>
        <taxon>Thalassospiraceae</taxon>
        <taxon>Thalassospira</taxon>
    </lineage>
</organism>
<proteinExistence type="predicted"/>
<dbReference type="RefSeq" id="WP_085618529.1">
    <property type="nucleotide sequence ID" value="NZ_CAXBPE010000017.1"/>
</dbReference>
<feature type="region of interest" description="Disordered" evidence="1">
    <location>
        <begin position="1"/>
        <end position="23"/>
    </location>
</feature>
<name>A0A1Y2LBE8_9PROT</name>
<evidence type="ECO:0000256" key="1">
    <source>
        <dbReference type="SAM" id="MobiDB-lite"/>
    </source>
</evidence>
<dbReference type="EMBL" id="JFKB01000006">
    <property type="protein sequence ID" value="OSQ47995.1"/>
    <property type="molecule type" value="Genomic_DNA"/>
</dbReference>
<dbReference type="AlphaFoldDB" id="A0A1Y2LBE8"/>
<evidence type="ECO:0000313" key="2">
    <source>
        <dbReference type="EMBL" id="OSQ47995.1"/>
    </source>
</evidence>
<dbReference type="OrthoDB" id="7870663at2"/>
<evidence type="ECO:0000313" key="3">
    <source>
        <dbReference type="Proteomes" id="UP000193396"/>
    </source>
</evidence>
<dbReference type="Proteomes" id="UP000193396">
    <property type="component" value="Unassembled WGS sequence"/>
</dbReference>
<dbReference type="STRING" id="1293890.TALK_10355"/>